<keyword evidence="2" id="KW-1185">Reference proteome</keyword>
<reference evidence="1 2" key="1">
    <citation type="submission" date="2014-04" db="EMBL/GenBank/DDBJ databases">
        <authorList>
            <consortium name="DOE Joint Genome Institute"/>
            <person name="Kuo A."/>
            <person name="Kohler A."/>
            <person name="Costa M.D."/>
            <person name="Nagy L.G."/>
            <person name="Floudas D."/>
            <person name="Copeland A."/>
            <person name="Barry K.W."/>
            <person name="Cichocki N."/>
            <person name="Veneault-Fourrey C."/>
            <person name="LaButti K."/>
            <person name="Lindquist E.A."/>
            <person name="Lipzen A."/>
            <person name="Lundell T."/>
            <person name="Morin E."/>
            <person name="Murat C."/>
            <person name="Sun H."/>
            <person name="Tunlid A."/>
            <person name="Henrissat B."/>
            <person name="Grigoriev I.V."/>
            <person name="Hibbett D.S."/>
            <person name="Martin F."/>
            <person name="Nordberg H.P."/>
            <person name="Cantor M.N."/>
            <person name="Hua S.X."/>
        </authorList>
    </citation>
    <scope>NUCLEOTIDE SEQUENCE [LARGE SCALE GENOMIC DNA]</scope>
    <source>
        <strain evidence="1 2">Marx 270</strain>
    </source>
</reference>
<sequence length="91" mass="10573">ITGLPFRHVGEHFQRLNDTISCYFHMILTMLATQPVYTDYIRFPAGDTVPSKIQNNPKFWPYFCNAISTIDRSHIHASPPAYVCSNYRNHK</sequence>
<dbReference type="HOGENOM" id="CLU_040082_6_1_1"/>
<accession>A0A0C3ICD5</accession>
<organism evidence="1 2">
    <name type="scientific">Pisolithus tinctorius Marx 270</name>
    <dbReference type="NCBI Taxonomy" id="870435"/>
    <lineage>
        <taxon>Eukaryota</taxon>
        <taxon>Fungi</taxon>
        <taxon>Dikarya</taxon>
        <taxon>Basidiomycota</taxon>
        <taxon>Agaricomycotina</taxon>
        <taxon>Agaricomycetes</taxon>
        <taxon>Agaricomycetidae</taxon>
        <taxon>Boletales</taxon>
        <taxon>Sclerodermatineae</taxon>
        <taxon>Pisolithaceae</taxon>
        <taxon>Pisolithus</taxon>
    </lineage>
</organism>
<reference evidence="2" key="2">
    <citation type="submission" date="2015-01" db="EMBL/GenBank/DDBJ databases">
        <title>Evolutionary Origins and Diversification of the Mycorrhizal Mutualists.</title>
        <authorList>
            <consortium name="DOE Joint Genome Institute"/>
            <consortium name="Mycorrhizal Genomics Consortium"/>
            <person name="Kohler A."/>
            <person name="Kuo A."/>
            <person name="Nagy L.G."/>
            <person name="Floudas D."/>
            <person name="Copeland A."/>
            <person name="Barry K.W."/>
            <person name="Cichocki N."/>
            <person name="Veneault-Fourrey C."/>
            <person name="LaButti K."/>
            <person name="Lindquist E.A."/>
            <person name="Lipzen A."/>
            <person name="Lundell T."/>
            <person name="Morin E."/>
            <person name="Murat C."/>
            <person name="Riley R."/>
            <person name="Ohm R."/>
            <person name="Sun H."/>
            <person name="Tunlid A."/>
            <person name="Henrissat B."/>
            <person name="Grigoriev I.V."/>
            <person name="Hibbett D.S."/>
            <person name="Martin F."/>
        </authorList>
    </citation>
    <scope>NUCLEOTIDE SEQUENCE [LARGE SCALE GENOMIC DNA]</scope>
    <source>
        <strain evidence="2">Marx 270</strain>
    </source>
</reference>
<gene>
    <name evidence="1" type="ORF">M404DRAFT_48162</name>
</gene>
<dbReference type="OrthoDB" id="2642487at2759"/>
<dbReference type="AlphaFoldDB" id="A0A0C3ICD5"/>
<dbReference type="EMBL" id="KN832087">
    <property type="protein sequence ID" value="KIN94732.1"/>
    <property type="molecule type" value="Genomic_DNA"/>
</dbReference>
<feature type="non-terminal residue" evidence="1">
    <location>
        <position position="91"/>
    </location>
</feature>
<dbReference type="Proteomes" id="UP000054217">
    <property type="component" value="Unassembled WGS sequence"/>
</dbReference>
<proteinExistence type="predicted"/>
<evidence type="ECO:0000313" key="2">
    <source>
        <dbReference type="Proteomes" id="UP000054217"/>
    </source>
</evidence>
<name>A0A0C3ICD5_PISTI</name>
<dbReference type="InParanoid" id="A0A0C3ICD5"/>
<feature type="non-terminal residue" evidence="1">
    <location>
        <position position="1"/>
    </location>
</feature>
<evidence type="ECO:0000313" key="1">
    <source>
        <dbReference type="EMBL" id="KIN94732.1"/>
    </source>
</evidence>
<protein>
    <submittedName>
        <fullName evidence="1">Uncharacterized protein</fullName>
    </submittedName>
</protein>